<dbReference type="STRING" id="1141098.A0A1Y2DW42"/>
<organism evidence="1 2">
    <name type="scientific">Pseudomassariella vexata</name>
    <dbReference type="NCBI Taxonomy" id="1141098"/>
    <lineage>
        <taxon>Eukaryota</taxon>
        <taxon>Fungi</taxon>
        <taxon>Dikarya</taxon>
        <taxon>Ascomycota</taxon>
        <taxon>Pezizomycotina</taxon>
        <taxon>Sordariomycetes</taxon>
        <taxon>Xylariomycetidae</taxon>
        <taxon>Amphisphaeriales</taxon>
        <taxon>Pseudomassariaceae</taxon>
        <taxon>Pseudomassariella</taxon>
    </lineage>
</organism>
<name>A0A1Y2DW42_9PEZI</name>
<reference evidence="1 2" key="1">
    <citation type="submission" date="2016-07" db="EMBL/GenBank/DDBJ databases">
        <title>Pervasive Adenine N6-methylation of Active Genes in Fungi.</title>
        <authorList>
            <consortium name="DOE Joint Genome Institute"/>
            <person name="Mondo S.J."/>
            <person name="Dannebaum R.O."/>
            <person name="Kuo R.C."/>
            <person name="Labutti K."/>
            <person name="Haridas S."/>
            <person name="Kuo A."/>
            <person name="Salamov A."/>
            <person name="Ahrendt S.R."/>
            <person name="Lipzen A."/>
            <person name="Sullivan W."/>
            <person name="Andreopoulos W.B."/>
            <person name="Clum A."/>
            <person name="Lindquist E."/>
            <person name="Daum C."/>
            <person name="Ramamoorthy G.K."/>
            <person name="Gryganskyi A."/>
            <person name="Culley D."/>
            <person name="Magnuson J.K."/>
            <person name="James T.Y."/>
            <person name="O'Malley M.A."/>
            <person name="Stajich J.E."/>
            <person name="Spatafora J.W."/>
            <person name="Visel A."/>
            <person name="Grigoriev I.V."/>
        </authorList>
    </citation>
    <scope>NUCLEOTIDE SEQUENCE [LARGE SCALE GENOMIC DNA]</scope>
    <source>
        <strain evidence="1 2">CBS 129021</strain>
    </source>
</reference>
<dbReference type="EMBL" id="MCFJ01000008">
    <property type="protein sequence ID" value="ORY63483.1"/>
    <property type="molecule type" value="Genomic_DNA"/>
</dbReference>
<dbReference type="InParanoid" id="A0A1Y2DW42"/>
<comment type="caution">
    <text evidence="1">The sequence shown here is derived from an EMBL/GenBank/DDBJ whole genome shotgun (WGS) entry which is preliminary data.</text>
</comment>
<dbReference type="OrthoDB" id="9983560at2759"/>
<sequence>MEPELGRRSLVRITVYEQKQKVDPRAVFYAPTAVGSEDWYIARQDDWLTLHIDT</sequence>
<keyword evidence="2" id="KW-1185">Reference proteome</keyword>
<evidence type="ECO:0000313" key="1">
    <source>
        <dbReference type="EMBL" id="ORY63483.1"/>
    </source>
</evidence>
<evidence type="ECO:0000313" key="2">
    <source>
        <dbReference type="Proteomes" id="UP000193689"/>
    </source>
</evidence>
<dbReference type="GeneID" id="63776710"/>
<dbReference type="RefSeq" id="XP_040715140.1">
    <property type="nucleotide sequence ID" value="XM_040860498.1"/>
</dbReference>
<accession>A0A1Y2DW42</accession>
<gene>
    <name evidence="1" type="ORF">BCR38DRAFT_436960</name>
</gene>
<dbReference type="AlphaFoldDB" id="A0A1Y2DW42"/>
<proteinExistence type="predicted"/>
<protein>
    <submittedName>
        <fullName evidence="1">Uncharacterized protein</fullName>
    </submittedName>
</protein>
<dbReference type="Proteomes" id="UP000193689">
    <property type="component" value="Unassembled WGS sequence"/>
</dbReference>